<feature type="domain" description="Topo IA-type catalytic" evidence="12">
    <location>
        <begin position="158"/>
        <end position="588"/>
    </location>
</feature>
<dbReference type="PRINTS" id="PR00417">
    <property type="entry name" value="PRTPISMRASEI"/>
</dbReference>
<dbReference type="Pfam" id="PF01131">
    <property type="entry name" value="Topoisom_bac"/>
    <property type="match status" value="1"/>
</dbReference>
<dbReference type="Proteomes" id="UP000221918">
    <property type="component" value="Unassembled WGS sequence"/>
</dbReference>
<dbReference type="RefSeq" id="WP_098802999.1">
    <property type="nucleotide sequence ID" value="NZ_NUTL01000037.1"/>
</dbReference>
<dbReference type="InterPro" id="IPR023405">
    <property type="entry name" value="Topo_IA_core_domain"/>
</dbReference>
<dbReference type="EMBL" id="NUTL01000037">
    <property type="protein sequence ID" value="PHE99954.1"/>
    <property type="molecule type" value="Genomic_DNA"/>
</dbReference>
<dbReference type="InterPro" id="IPR000380">
    <property type="entry name" value="Topo_IA"/>
</dbReference>
<evidence type="ECO:0000256" key="1">
    <source>
        <dbReference type="ARBA" id="ARBA00000213"/>
    </source>
</evidence>
<dbReference type="InterPro" id="IPR025589">
    <property type="entry name" value="Toprim_C_rpt"/>
</dbReference>
<evidence type="ECO:0000256" key="7">
    <source>
        <dbReference type="ARBA" id="ARBA00030003"/>
    </source>
</evidence>
<evidence type="ECO:0000256" key="3">
    <source>
        <dbReference type="ARBA" id="ARBA00012891"/>
    </source>
</evidence>
<reference evidence="13 14" key="1">
    <citation type="submission" date="2017-09" db="EMBL/GenBank/DDBJ databases">
        <title>Large-scale bioinformatics analysis of Bacillus genomes uncovers conserved roles of natural products in bacterial physiology.</title>
        <authorList>
            <consortium name="Agbiome Team Llc"/>
            <person name="Bleich R.M."/>
            <person name="Grubbs K.J."/>
            <person name="Santa Maria K.C."/>
            <person name="Allen S.E."/>
            <person name="Farag S."/>
            <person name="Shank E.A."/>
            <person name="Bowers A."/>
        </authorList>
    </citation>
    <scope>NUCLEOTIDE SEQUENCE [LARGE SCALE GENOMIC DNA]</scope>
    <source>
        <strain evidence="13 14">AFS037265</strain>
    </source>
</reference>
<dbReference type="InterPro" id="IPR003601">
    <property type="entry name" value="Topo_IA_2"/>
</dbReference>
<dbReference type="InterPro" id="IPR013825">
    <property type="entry name" value="Topo_IA_cen_sub2"/>
</dbReference>
<dbReference type="InterPro" id="IPR013497">
    <property type="entry name" value="Topo_IA_cen"/>
</dbReference>
<sequence length="715" mass="81833">MKVILCEKPQQMKSYSEAFQSAKQDKMHITVKDEAIFGNEEVVMVSAVGHLVELCSPDEYKDEWKNWSMEQLPIIPEKFKMKVSKDKQAMFNNAKKWLQKADEIVIASDPARAGEAIAKNIIIMAGVNHKPQKRLWVASMTKEAVRKGFQNLRDAKETHNYYLEEQARSLSDWIIGMNASRLFTLLFREQKGVKEVFSAGRVQSCLLHLIRQREKELESFKVQPFYEIHGHFQANGTEYVGKLLQDNNIMKLSSKEDAKLCLQQLLHHPAIIKEVKNEQKSKQAPKLHNLSSLQAKLNRKYKMSPKKVLETAQSLYDKRILSYPRSEYTHIPVAEAEQLPEILEKLSGLKEYQSLIENKERNTIVGQKAYVDDEKCGDHYAIIPTNQVPRLETLSQEEKWLYDEVVRSIIATFYNSMTYNQTDLFTKVNEGIFKSTGKQIIHLGWQVVFGKEEKEEKTDEKDQSLPIVEQGQQVDTKEVNIYEGKTQPPKLYTEGQLITLMAKNNIGSEATRSGIIERIKSLSYITILKNTVNVTNKGKMMVEAIKDTAIGSPDLTAKWEEYLKGIGEGKKDDKIFVETSKKLTEKLIAEAKDQVNKWIIDEFVEKKKTEHHLGKCPLCNKPVVDKKKVYGCTGYAKDQQDSCKFSLPKEFLGKKISESNVIKLLEGKKTTIIKGLKGKSGKEFDAHLKLSRNGKLEFEFPQKKQKSQKVGSKSK</sequence>
<dbReference type="GO" id="GO:0003917">
    <property type="term" value="F:DNA topoisomerase type I (single strand cut, ATP-independent) activity"/>
    <property type="evidence" value="ECO:0007669"/>
    <property type="project" value="UniProtKB-EC"/>
</dbReference>
<evidence type="ECO:0000259" key="11">
    <source>
        <dbReference type="PROSITE" id="PS50880"/>
    </source>
</evidence>
<proteinExistence type="inferred from homology"/>
<evidence type="ECO:0000313" key="13">
    <source>
        <dbReference type="EMBL" id="PHE99954.1"/>
    </source>
</evidence>
<dbReference type="PANTHER" id="PTHR11390">
    <property type="entry name" value="PROKARYOTIC DNA TOPOISOMERASE"/>
    <property type="match status" value="1"/>
</dbReference>
<evidence type="ECO:0000256" key="5">
    <source>
        <dbReference type="ARBA" id="ARBA00023125"/>
    </source>
</evidence>
<dbReference type="InterPro" id="IPR013824">
    <property type="entry name" value="Topo_IA_cen_sub1"/>
</dbReference>
<keyword evidence="4" id="KW-0799">Topoisomerase</keyword>
<dbReference type="SUPFAM" id="SSF56712">
    <property type="entry name" value="Prokaryotic type I DNA topoisomerase"/>
    <property type="match status" value="1"/>
</dbReference>
<evidence type="ECO:0000256" key="10">
    <source>
        <dbReference type="ARBA" id="ARBA00032877"/>
    </source>
</evidence>
<dbReference type="Gene3D" id="1.10.460.10">
    <property type="entry name" value="Topoisomerase I, domain 2"/>
    <property type="match status" value="1"/>
</dbReference>
<dbReference type="GO" id="GO:0003677">
    <property type="term" value="F:DNA binding"/>
    <property type="evidence" value="ECO:0007669"/>
    <property type="project" value="UniProtKB-KW"/>
</dbReference>
<protein>
    <recommendedName>
        <fullName evidence="3">DNA topoisomerase</fullName>
        <ecNumber evidence="3">5.6.2.1</ecNumber>
    </recommendedName>
    <alternativeName>
        <fullName evidence="10">Omega-protein</fullName>
    </alternativeName>
    <alternativeName>
        <fullName evidence="9">Relaxing enzyme</fullName>
    </alternativeName>
    <alternativeName>
        <fullName evidence="7">Swivelase</fullName>
    </alternativeName>
    <alternativeName>
        <fullName evidence="8">Untwisting enzyme</fullName>
    </alternativeName>
</protein>
<dbReference type="CDD" id="cd01028">
    <property type="entry name" value="TOPRIM_TopoIA"/>
    <property type="match status" value="1"/>
</dbReference>
<dbReference type="Pfam" id="PF01751">
    <property type="entry name" value="Toprim"/>
    <property type="match status" value="1"/>
</dbReference>
<dbReference type="PROSITE" id="PS50880">
    <property type="entry name" value="TOPRIM"/>
    <property type="match status" value="1"/>
</dbReference>
<dbReference type="PANTHER" id="PTHR11390:SF21">
    <property type="entry name" value="DNA TOPOISOMERASE 3-ALPHA"/>
    <property type="match status" value="1"/>
</dbReference>
<dbReference type="SMART" id="SM00437">
    <property type="entry name" value="TOP1Ac"/>
    <property type="match status" value="1"/>
</dbReference>
<gene>
    <name evidence="13" type="ORF">COF81_09560</name>
</gene>
<keyword evidence="5" id="KW-0238">DNA-binding</keyword>
<dbReference type="InterPro" id="IPR003602">
    <property type="entry name" value="Topo_IA_DNA-bd_dom"/>
</dbReference>
<evidence type="ECO:0000256" key="8">
    <source>
        <dbReference type="ARBA" id="ARBA00031985"/>
    </source>
</evidence>
<dbReference type="CDD" id="cd00186">
    <property type="entry name" value="TOP1Ac"/>
    <property type="match status" value="1"/>
</dbReference>
<comment type="caution">
    <text evidence="13">The sequence shown here is derived from an EMBL/GenBank/DDBJ whole genome shotgun (WGS) entry which is preliminary data.</text>
</comment>
<dbReference type="EC" id="5.6.2.1" evidence="3"/>
<dbReference type="Gene3D" id="1.10.290.10">
    <property type="entry name" value="Topoisomerase I, domain 4"/>
    <property type="match status" value="1"/>
</dbReference>
<dbReference type="InterPro" id="IPR006171">
    <property type="entry name" value="TOPRIM_dom"/>
</dbReference>
<comment type="similarity">
    <text evidence="2">Belongs to the type IA topoisomerase family.</text>
</comment>
<evidence type="ECO:0000256" key="6">
    <source>
        <dbReference type="ARBA" id="ARBA00023235"/>
    </source>
</evidence>
<dbReference type="Pfam" id="PF13342">
    <property type="entry name" value="Toprim_Crpt"/>
    <property type="match status" value="1"/>
</dbReference>
<dbReference type="InterPro" id="IPR023406">
    <property type="entry name" value="Topo_IA_AS"/>
</dbReference>
<evidence type="ECO:0000256" key="2">
    <source>
        <dbReference type="ARBA" id="ARBA00009446"/>
    </source>
</evidence>
<dbReference type="AlphaFoldDB" id="A0ABD6T8J4"/>
<keyword evidence="6" id="KW-0413">Isomerase</keyword>
<name>A0ABD6T8J4_9BACI</name>
<evidence type="ECO:0000256" key="9">
    <source>
        <dbReference type="ARBA" id="ARBA00032235"/>
    </source>
</evidence>
<evidence type="ECO:0000259" key="12">
    <source>
        <dbReference type="PROSITE" id="PS52039"/>
    </source>
</evidence>
<comment type="catalytic activity">
    <reaction evidence="1">
        <text>ATP-independent breakage of single-stranded DNA, followed by passage and rejoining.</text>
        <dbReference type="EC" id="5.6.2.1"/>
    </reaction>
</comment>
<dbReference type="SMART" id="SM00493">
    <property type="entry name" value="TOPRIM"/>
    <property type="match status" value="1"/>
</dbReference>
<evidence type="ECO:0000256" key="4">
    <source>
        <dbReference type="ARBA" id="ARBA00023029"/>
    </source>
</evidence>
<dbReference type="PROSITE" id="PS00396">
    <property type="entry name" value="TOPO_IA_1"/>
    <property type="match status" value="1"/>
</dbReference>
<evidence type="ECO:0000313" key="14">
    <source>
        <dbReference type="Proteomes" id="UP000221918"/>
    </source>
</evidence>
<dbReference type="PROSITE" id="PS52039">
    <property type="entry name" value="TOPO_IA_2"/>
    <property type="match status" value="1"/>
</dbReference>
<organism evidence="13 14">
    <name type="scientific">Bacillus pseudomycoides</name>
    <dbReference type="NCBI Taxonomy" id="64104"/>
    <lineage>
        <taxon>Bacteria</taxon>
        <taxon>Bacillati</taxon>
        <taxon>Bacillota</taxon>
        <taxon>Bacilli</taxon>
        <taxon>Bacillales</taxon>
        <taxon>Bacillaceae</taxon>
        <taxon>Bacillus</taxon>
        <taxon>Bacillus cereus group</taxon>
    </lineage>
</organism>
<dbReference type="InterPro" id="IPR013826">
    <property type="entry name" value="Topo_IA_cen_sub3"/>
</dbReference>
<dbReference type="Gene3D" id="2.70.20.10">
    <property type="entry name" value="Topoisomerase I, domain 3"/>
    <property type="match status" value="1"/>
</dbReference>
<dbReference type="SMART" id="SM00436">
    <property type="entry name" value="TOP1Bc"/>
    <property type="match status" value="1"/>
</dbReference>
<dbReference type="Gene3D" id="3.40.50.140">
    <property type="match status" value="1"/>
</dbReference>
<feature type="domain" description="Toprim" evidence="11">
    <location>
        <begin position="1"/>
        <end position="142"/>
    </location>
</feature>
<accession>A0ABD6T8J4</accession>